<dbReference type="Pfam" id="PF01263">
    <property type="entry name" value="Aldose_epim"/>
    <property type="match status" value="1"/>
</dbReference>
<proteinExistence type="predicted"/>
<organism evidence="1 4">
    <name type="scientific">Poseidonibacter ostreae</name>
    <dbReference type="NCBI Taxonomy" id="2654171"/>
    <lineage>
        <taxon>Bacteria</taxon>
        <taxon>Pseudomonadati</taxon>
        <taxon>Campylobacterota</taxon>
        <taxon>Epsilonproteobacteria</taxon>
        <taxon>Campylobacterales</taxon>
        <taxon>Arcobacteraceae</taxon>
        <taxon>Poseidonibacter</taxon>
    </lineage>
</organism>
<protein>
    <submittedName>
        <fullName evidence="1">Aldose 1-epimerase family protein</fullName>
    </submittedName>
</protein>
<dbReference type="GO" id="GO:0030246">
    <property type="term" value="F:carbohydrate binding"/>
    <property type="evidence" value="ECO:0007669"/>
    <property type="project" value="InterPro"/>
</dbReference>
<name>A0A6L4WT67_9BACT</name>
<evidence type="ECO:0000313" key="3">
    <source>
        <dbReference type="Proteomes" id="UP000461010"/>
    </source>
</evidence>
<dbReference type="GO" id="GO:0005975">
    <property type="term" value="P:carbohydrate metabolic process"/>
    <property type="evidence" value="ECO:0007669"/>
    <property type="project" value="InterPro"/>
</dbReference>
<dbReference type="CDD" id="cd09024">
    <property type="entry name" value="Aldose_epim_lacX"/>
    <property type="match status" value="1"/>
</dbReference>
<dbReference type="AlphaFoldDB" id="A0A6L4WT67"/>
<dbReference type="InterPro" id="IPR008183">
    <property type="entry name" value="Aldose_1/G6P_1-epimerase"/>
</dbReference>
<dbReference type="SUPFAM" id="SSF74650">
    <property type="entry name" value="Galactose mutarotase-like"/>
    <property type="match status" value="1"/>
</dbReference>
<dbReference type="GO" id="GO:0016853">
    <property type="term" value="F:isomerase activity"/>
    <property type="evidence" value="ECO:0007669"/>
    <property type="project" value="InterPro"/>
</dbReference>
<accession>A0A6L4WT67</accession>
<dbReference type="Proteomes" id="UP000472839">
    <property type="component" value="Unassembled WGS sequence"/>
</dbReference>
<dbReference type="EMBL" id="WFKJ01000038">
    <property type="protein sequence ID" value="KAB7889258.1"/>
    <property type="molecule type" value="Genomic_DNA"/>
</dbReference>
<reference evidence="3 4" key="1">
    <citation type="submission" date="2019-10" db="EMBL/GenBank/DDBJ databases">
        <title>Poseidonibacter ostreae sp. nov., isolated from the gut of the Ostrea denselamellosa.</title>
        <authorList>
            <person name="Choi A."/>
        </authorList>
    </citation>
    <scope>NUCLEOTIDE SEQUENCE [LARGE SCALE GENOMIC DNA]</scope>
    <source>
        <strain evidence="1 4">SJOD-M-33</strain>
        <strain evidence="2 3">SJOD-M-5</strain>
    </source>
</reference>
<sequence>MEYTIKNKHLEIKVDSFGAELKSLKKLQNDIEYLWQGDAKFWNRTSPVLFPIVGKLLDDEYFYKNKSYKMSQHGFARDKEFVLVEQGENYLKFLLQSDLDSLKVYPFVYQLFISYEIKENEVKISYQVVNKSDEKMYFSIGAHPAFNWPLEKETEDKNDYYFEFENLDEDKNLKAFPLLNNGISSEKIDIELDKKRFNISKDSFKKDALIFKNESINSVKLKNYKNDKFIEVCFNGFSYLGLWSKPSGAPFVCIEPWYGIADFINHNKNIEEKEGINILEKNAVFSSFYKIKI</sequence>
<evidence type="ECO:0000313" key="4">
    <source>
        <dbReference type="Proteomes" id="UP000472839"/>
    </source>
</evidence>
<gene>
    <name evidence="2" type="ORF">GBG18_11505</name>
    <name evidence="1" type="ORF">GBG19_11965</name>
</gene>
<dbReference type="EMBL" id="WFKK01000039">
    <property type="protein sequence ID" value="KAB7886648.1"/>
    <property type="molecule type" value="Genomic_DNA"/>
</dbReference>
<dbReference type="InterPro" id="IPR011013">
    <property type="entry name" value="Gal_mutarotase_sf_dom"/>
</dbReference>
<dbReference type="InterPro" id="IPR037481">
    <property type="entry name" value="LacX"/>
</dbReference>
<evidence type="ECO:0000313" key="1">
    <source>
        <dbReference type="EMBL" id="KAB7886648.1"/>
    </source>
</evidence>
<dbReference type="InterPro" id="IPR014718">
    <property type="entry name" value="GH-type_carb-bd"/>
</dbReference>
<evidence type="ECO:0000313" key="2">
    <source>
        <dbReference type="EMBL" id="KAB7889258.1"/>
    </source>
</evidence>
<comment type="caution">
    <text evidence="1">The sequence shown here is derived from an EMBL/GenBank/DDBJ whole genome shotgun (WGS) entry which is preliminary data.</text>
</comment>
<dbReference type="Proteomes" id="UP000461010">
    <property type="component" value="Unassembled WGS sequence"/>
</dbReference>
<keyword evidence="3" id="KW-1185">Reference proteome</keyword>
<dbReference type="RefSeq" id="WP_152191227.1">
    <property type="nucleotide sequence ID" value="NZ_WFKI01000067.1"/>
</dbReference>
<dbReference type="Gene3D" id="2.70.98.10">
    <property type="match status" value="1"/>
</dbReference>